<evidence type="ECO:0000313" key="4">
    <source>
        <dbReference type="Proteomes" id="UP000308267"/>
    </source>
</evidence>
<dbReference type="InterPro" id="IPR004014">
    <property type="entry name" value="ATPase_P-typ_cation-transptr_N"/>
</dbReference>
<feature type="transmembrane region" description="Helical" evidence="1">
    <location>
        <begin position="84"/>
        <end position="107"/>
    </location>
</feature>
<comment type="caution">
    <text evidence="3">The sequence shown here is derived from an EMBL/GenBank/DDBJ whole genome shotgun (WGS) entry which is preliminary data.</text>
</comment>
<dbReference type="STRING" id="147828.A0A4S2KQD2"/>
<evidence type="ECO:0000259" key="2">
    <source>
        <dbReference type="SMART" id="SM00831"/>
    </source>
</evidence>
<dbReference type="PANTHER" id="PTHR42861">
    <property type="entry name" value="CALCIUM-TRANSPORTING ATPASE"/>
    <property type="match status" value="1"/>
</dbReference>
<feature type="domain" description="Cation-transporting P-type ATPase N-terminal" evidence="2">
    <location>
        <begin position="3"/>
        <end position="77"/>
    </location>
</feature>
<proteinExistence type="predicted"/>
<dbReference type="SMART" id="SM00831">
    <property type="entry name" value="Cation_ATPase_N"/>
    <property type="match status" value="1"/>
</dbReference>
<accession>A0A4S2KQD2</accession>
<feature type="transmembrane region" description="Helical" evidence="1">
    <location>
        <begin position="60"/>
        <end position="78"/>
    </location>
</feature>
<sequence>MEDAYCRTTSQVLEFFHTTEEAGLSEKQVAIALEENGFNELPPEETKPLWRLVLEQFDDLLVKILLSAATISFILAWFEDSEDATTAFVEPLVIMLILILNAIVGVWQERNAESAIEALKEYESDTAKVIRQGHRGPQTVKARELVPGDIVEVS</sequence>
<dbReference type="Proteomes" id="UP000308267">
    <property type="component" value="Unassembled WGS sequence"/>
</dbReference>
<dbReference type="SUPFAM" id="SSF81665">
    <property type="entry name" value="Calcium ATPase, transmembrane domain M"/>
    <property type="match status" value="1"/>
</dbReference>
<dbReference type="Gene3D" id="1.20.1110.10">
    <property type="entry name" value="Calcium-transporting ATPase, transmembrane domain"/>
    <property type="match status" value="1"/>
</dbReference>
<keyword evidence="1" id="KW-0472">Membrane</keyword>
<keyword evidence="4" id="KW-1185">Reference proteome</keyword>
<dbReference type="AlphaFoldDB" id="A0A4S2KQD2"/>
<keyword evidence="1" id="KW-0812">Transmembrane</keyword>
<feature type="non-terminal residue" evidence="3">
    <location>
        <position position="154"/>
    </location>
</feature>
<gene>
    <name evidence="3" type="ORF">CRM22_010713</name>
</gene>
<keyword evidence="1" id="KW-1133">Transmembrane helix</keyword>
<evidence type="ECO:0000313" key="3">
    <source>
        <dbReference type="EMBL" id="TGZ52015.1"/>
    </source>
</evidence>
<evidence type="ECO:0000256" key="1">
    <source>
        <dbReference type="SAM" id="Phobius"/>
    </source>
</evidence>
<name>A0A4S2KQD2_OPIFE</name>
<dbReference type="InterPro" id="IPR023298">
    <property type="entry name" value="ATPase_P-typ_TM_dom_sf"/>
</dbReference>
<dbReference type="Gene3D" id="2.70.150.10">
    <property type="entry name" value="Calcium-transporting ATPase, cytoplasmic transduction domain A"/>
    <property type="match status" value="1"/>
</dbReference>
<dbReference type="Pfam" id="PF00690">
    <property type="entry name" value="Cation_ATPase_N"/>
    <property type="match status" value="1"/>
</dbReference>
<protein>
    <recommendedName>
        <fullName evidence="2">Cation-transporting P-type ATPase N-terminal domain-containing protein</fullName>
    </recommendedName>
</protein>
<organism evidence="3 4">
    <name type="scientific">Opisthorchis felineus</name>
    <dbReference type="NCBI Taxonomy" id="147828"/>
    <lineage>
        <taxon>Eukaryota</taxon>
        <taxon>Metazoa</taxon>
        <taxon>Spiralia</taxon>
        <taxon>Lophotrochozoa</taxon>
        <taxon>Platyhelminthes</taxon>
        <taxon>Trematoda</taxon>
        <taxon>Digenea</taxon>
        <taxon>Opisthorchiida</taxon>
        <taxon>Opisthorchiata</taxon>
        <taxon>Opisthorchiidae</taxon>
        <taxon>Opisthorchis</taxon>
    </lineage>
</organism>
<dbReference type="EMBL" id="SJOL01010175">
    <property type="protein sequence ID" value="TGZ52015.1"/>
    <property type="molecule type" value="Genomic_DNA"/>
</dbReference>
<reference evidence="3 4" key="1">
    <citation type="journal article" date="2019" name="BMC Genomics">
        <title>New insights from Opisthorchis felineus genome: update on genomics of the epidemiologically important liver flukes.</title>
        <authorList>
            <person name="Ershov N.I."/>
            <person name="Mordvinov V.A."/>
            <person name="Prokhortchouk E.B."/>
            <person name="Pakharukova M.Y."/>
            <person name="Gunbin K.V."/>
            <person name="Ustyantsev K."/>
            <person name="Genaev M.A."/>
            <person name="Blinov A.G."/>
            <person name="Mazur A."/>
            <person name="Boulygina E."/>
            <person name="Tsygankova S."/>
            <person name="Khrameeva E."/>
            <person name="Chekanov N."/>
            <person name="Fan G."/>
            <person name="Xiao A."/>
            <person name="Zhang H."/>
            <person name="Xu X."/>
            <person name="Yang H."/>
            <person name="Solovyev V."/>
            <person name="Lee S.M."/>
            <person name="Liu X."/>
            <person name="Afonnikov D.A."/>
            <person name="Skryabin K.G."/>
        </authorList>
    </citation>
    <scope>NUCLEOTIDE SEQUENCE [LARGE SCALE GENOMIC DNA]</scope>
    <source>
        <strain evidence="3">AK-0245</strain>
        <tissue evidence="3">Whole organism</tissue>
    </source>
</reference>
<dbReference type="OrthoDB" id="3352408at2759"/>